<dbReference type="RefSeq" id="WP_207252787.1">
    <property type="nucleotide sequence ID" value="NZ_JAFMPM010000008.1"/>
</dbReference>
<organism evidence="3">
    <name type="scientific">Thiothrix fructosivorans</name>
    <dbReference type="NCBI Taxonomy" id="111770"/>
    <lineage>
        <taxon>Bacteria</taxon>
        <taxon>Pseudomonadati</taxon>
        <taxon>Pseudomonadota</taxon>
        <taxon>Gammaproteobacteria</taxon>
        <taxon>Thiotrichales</taxon>
        <taxon>Thiotrichaceae</taxon>
        <taxon>Thiothrix</taxon>
    </lineage>
</organism>
<dbReference type="Proteomes" id="UP000664466">
    <property type="component" value="Unassembled WGS sequence"/>
</dbReference>
<keyword evidence="4" id="KW-1185">Reference proteome</keyword>
<dbReference type="AlphaFoldDB" id="A0A8B0SGA8"/>
<reference evidence="2 4" key="1">
    <citation type="submission" date="2021-03" db="EMBL/GenBank/DDBJ databases">
        <title>Draft genome and methylome analysis of Thiotrix fructosivoruns ATCC 49748.</title>
        <authorList>
            <person name="Fomenkov A."/>
            <person name="Grabovich M.Y."/>
            <person name="Roberts R.J."/>
        </authorList>
    </citation>
    <scope>NUCLEOTIDE SEQUENCE [LARGE SCALE GENOMIC DNA]</scope>
    <source>
        <strain evidence="2 4">ATCC 49748</strain>
    </source>
</reference>
<evidence type="ECO:0000313" key="3">
    <source>
        <dbReference type="EMBL" id="QTX09865.1"/>
    </source>
</evidence>
<dbReference type="EMBL" id="CP072748">
    <property type="protein sequence ID" value="QTX09865.1"/>
    <property type="molecule type" value="Genomic_DNA"/>
</dbReference>
<protein>
    <submittedName>
        <fullName evidence="3">DUF945 family protein</fullName>
    </submittedName>
</protein>
<dbReference type="InterPro" id="IPR010352">
    <property type="entry name" value="DUF945"/>
</dbReference>
<accession>A0A8B0SGA8</accession>
<name>A0A8B0SGA8_9GAMM</name>
<evidence type="ECO:0000256" key="1">
    <source>
        <dbReference type="SAM" id="MobiDB-lite"/>
    </source>
</evidence>
<feature type="compositionally biased region" description="Low complexity" evidence="1">
    <location>
        <begin position="523"/>
        <end position="533"/>
    </location>
</feature>
<proteinExistence type="predicted"/>
<reference evidence="3" key="2">
    <citation type="submission" date="2021-04" db="EMBL/GenBank/DDBJ databases">
        <title>Complete Genome and methylome analysis of Thiothrix fructosivorans ATCC 49748.</title>
        <authorList>
            <person name="Fomenkov A."/>
            <person name="Sun L."/>
            <person name="Vincze T."/>
            <person name="Grabovich M.Y."/>
            <person name="Roberts R.J."/>
        </authorList>
    </citation>
    <scope>NUCLEOTIDE SEQUENCE</scope>
    <source>
        <strain evidence="3">ATCC 49748</strain>
    </source>
</reference>
<sequence>MKKLVTLLSVPVVLLAAWGGTNWYVGQQTETVLKQFIEQQNQAAAQSGLKQELVSYEKSAFGAKAVTKLQMEIAPLKDLGEIQFISDISNGPIFLGGGSAVQFGSARINTRLDMDALTAEQRDWLTTAFAGKAPLEGHTVIGFGGGSSYDFTTNPLKLDQDGTTAVVDSITLSGTSTANMLGEINVQAGKIEVKDATTQFSLPSMSVDGNVTGMIGGQALGTFDIKMPGVSFLAEGTTVPVSFDLAMQSDSQRNDNVLAGKVAVQASNIKGVEDALSKVDYTLDITGLDVAGVEELGKIQAELQSAQNQMAWSAESMETPEGQQKQQELMTKLTEASGKMVNVMFGKVLKTDQSHLHSVLLAESPKGKLNADIDLTYTGTGAPDMMALASYGANDWAKMMKGKIKLDADKALLPPGTEMLLTPLTEQGLIAMDGEKIKSDLDLAGENVTLNGKAMTFADFVAMLAPAGMGGEMPAGGDSADMGIPEDILKQIETEGGITPEIIQLLEESDDVPKETVELMKQLQQMQQQMGEGKLPETAPAPPAGNNKE</sequence>
<feature type="region of interest" description="Disordered" evidence="1">
    <location>
        <begin position="523"/>
        <end position="549"/>
    </location>
</feature>
<evidence type="ECO:0000313" key="2">
    <source>
        <dbReference type="EMBL" id="MBO0615070.1"/>
    </source>
</evidence>
<evidence type="ECO:0000313" key="4">
    <source>
        <dbReference type="Proteomes" id="UP000664466"/>
    </source>
</evidence>
<dbReference type="Pfam" id="PF06097">
    <property type="entry name" value="DUF945"/>
    <property type="match status" value="1"/>
</dbReference>
<dbReference type="EMBL" id="JAFMPM010000008">
    <property type="protein sequence ID" value="MBO0615070.1"/>
    <property type="molecule type" value="Genomic_DNA"/>
</dbReference>
<gene>
    <name evidence="3" type="ORF">J1836_014810</name>
    <name evidence="2" type="ORF">J1836_19420</name>
</gene>